<protein>
    <submittedName>
        <fullName evidence="2">Uncharacterized protein</fullName>
    </submittedName>
</protein>
<dbReference type="Proteomes" id="UP001189429">
    <property type="component" value="Unassembled WGS sequence"/>
</dbReference>
<name>A0ABN9X1J7_9DINO</name>
<feature type="region of interest" description="Disordered" evidence="1">
    <location>
        <begin position="149"/>
        <end position="170"/>
    </location>
</feature>
<feature type="non-terminal residue" evidence="2">
    <location>
        <position position="170"/>
    </location>
</feature>
<feature type="compositionally biased region" description="Low complexity" evidence="1">
    <location>
        <begin position="154"/>
        <end position="170"/>
    </location>
</feature>
<feature type="region of interest" description="Disordered" evidence="1">
    <location>
        <begin position="12"/>
        <end position="104"/>
    </location>
</feature>
<evidence type="ECO:0000313" key="3">
    <source>
        <dbReference type="Proteomes" id="UP001189429"/>
    </source>
</evidence>
<dbReference type="EMBL" id="CAUYUJ010019522">
    <property type="protein sequence ID" value="CAK0891800.1"/>
    <property type="molecule type" value="Genomic_DNA"/>
</dbReference>
<sequence length="170" mass="17592">MDLPCVLLLRTSGSPAAGRSHPDRSARPPLEPTPRLGRRGVRRGARGAAHPRSRGRCVRRGAAQGGGAEEIARRAASATRGGAPAAGVTAAAPSATPGCPAAAQDAARMRRESSSTSLVPHALAALLLEFHHVLDLQLGLRKRALRRQAERPVASAALSSMSSRARAPNS</sequence>
<keyword evidence="3" id="KW-1185">Reference proteome</keyword>
<accession>A0ABN9X1J7</accession>
<evidence type="ECO:0000256" key="1">
    <source>
        <dbReference type="SAM" id="MobiDB-lite"/>
    </source>
</evidence>
<comment type="caution">
    <text evidence="2">The sequence shown here is derived from an EMBL/GenBank/DDBJ whole genome shotgun (WGS) entry which is preliminary data.</text>
</comment>
<feature type="compositionally biased region" description="Low complexity" evidence="1">
    <location>
        <begin position="74"/>
        <end position="98"/>
    </location>
</feature>
<proteinExistence type="predicted"/>
<evidence type="ECO:0000313" key="2">
    <source>
        <dbReference type="EMBL" id="CAK0891800.1"/>
    </source>
</evidence>
<gene>
    <name evidence="2" type="ORF">PCOR1329_LOCUS71643</name>
</gene>
<reference evidence="2" key="1">
    <citation type="submission" date="2023-10" db="EMBL/GenBank/DDBJ databases">
        <authorList>
            <person name="Chen Y."/>
            <person name="Shah S."/>
            <person name="Dougan E. K."/>
            <person name="Thang M."/>
            <person name="Chan C."/>
        </authorList>
    </citation>
    <scope>NUCLEOTIDE SEQUENCE [LARGE SCALE GENOMIC DNA]</scope>
</reference>
<organism evidence="2 3">
    <name type="scientific">Prorocentrum cordatum</name>
    <dbReference type="NCBI Taxonomy" id="2364126"/>
    <lineage>
        <taxon>Eukaryota</taxon>
        <taxon>Sar</taxon>
        <taxon>Alveolata</taxon>
        <taxon>Dinophyceae</taxon>
        <taxon>Prorocentrales</taxon>
        <taxon>Prorocentraceae</taxon>
        <taxon>Prorocentrum</taxon>
    </lineage>
</organism>
<feature type="compositionally biased region" description="Basic residues" evidence="1">
    <location>
        <begin position="36"/>
        <end position="59"/>
    </location>
</feature>